<keyword evidence="5" id="KW-0496">Mitochondrion</keyword>
<evidence type="ECO:0000259" key="9">
    <source>
        <dbReference type="PROSITE" id="PS51029"/>
    </source>
</evidence>
<dbReference type="GO" id="GO:0005743">
    <property type="term" value="C:mitochondrial inner membrane"/>
    <property type="evidence" value="ECO:0007669"/>
    <property type="project" value="UniProtKB-SubCell"/>
</dbReference>
<keyword evidence="3" id="KW-0999">Mitochondrion inner membrane</keyword>
<feature type="coiled-coil region" evidence="7">
    <location>
        <begin position="492"/>
        <end position="519"/>
    </location>
</feature>
<feature type="region of interest" description="Disordered" evidence="8">
    <location>
        <begin position="147"/>
        <end position="180"/>
    </location>
</feature>
<keyword evidence="4" id="KW-1133">Transmembrane helix</keyword>
<dbReference type="SUPFAM" id="SSF81415">
    <property type="entry name" value="Mitochondrial cytochrome c oxidase subunit VIc"/>
    <property type="match status" value="1"/>
</dbReference>
<feature type="domain" description="MADF" evidence="9">
    <location>
        <begin position="16"/>
        <end position="107"/>
    </location>
</feature>
<evidence type="ECO:0000313" key="11">
    <source>
        <dbReference type="Proteomes" id="UP001331761"/>
    </source>
</evidence>
<proteinExistence type="predicted"/>
<feature type="coiled-coil region" evidence="7">
    <location>
        <begin position="1356"/>
        <end position="1383"/>
    </location>
</feature>
<dbReference type="PROSITE" id="PS51029">
    <property type="entry name" value="MADF"/>
    <property type="match status" value="2"/>
</dbReference>
<feature type="region of interest" description="Disordered" evidence="8">
    <location>
        <begin position="825"/>
        <end position="863"/>
    </location>
</feature>
<reference evidence="10 11" key="1">
    <citation type="submission" date="2019-10" db="EMBL/GenBank/DDBJ databases">
        <title>Assembly and Annotation for the nematode Trichostrongylus colubriformis.</title>
        <authorList>
            <person name="Martin J."/>
        </authorList>
    </citation>
    <scope>NUCLEOTIDE SEQUENCE [LARGE SCALE GENOMIC DNA]</scope>
    <source>
        <strain evidence="10">G859</strain>
        <tissue evidence="10">Whole worm</tissue>
    </source>
</reference>
<evidence type="ECO:0000256" key="6">
    <source>
        <dbReference type="ARBA" id="ARBA00023136"/>
    </source>
</evidence>
<feature type="compositionally biased region" description="Polar residues" evidence="8">
    <location>
        <begin position="426"/>
        <end position="435"/>
    </location>
</feature>
<dbReference type="InterPro" id="IPR037169">
    <property type="entry name" value="Cytochrome_c_oxidase_VIc_sf"/>
</dbReference>
<sequence length="1430" mass="163427">MSLKVRYQWTGDLREALALSVEKREKLWKKFPVVSHDIELRAKLWAEVGDELTQQFGILIDTDDMKKTWKNLKDNYWRITRLYENDPLKPRRWRFYNCMRFMDRANIDETTALDGQPQNQSASSDLSQTRLEKARILIDGITQRLRREDQETHLSGSDSGGSIQEGSESGGPPSSSGHDQRGLIQISVPEIDRFIKTKQNPPMGVELYCIPMEDVEDVLSKRLKSIWRELDTNKDETEDHQSDNQIDAIPVYQAESLLSRPSDSNEGLVKCDKKVRSETEKETRLLELIEIANENYEINDETRYTVQVCASTLRGVYHQAAFALFMRQNMPSGQLQTLVDAYDDFVYNNTRPMNKVISKVVKACEPDKQHAFTALFTILEKNANIVSLKCPDDRWAEIDNEARKNIDSLFARGRGRKGATTDAAHNESNNDPTRNSAKKRRKHVLTELDAEEQRRFMRMRSVIARKLAEYASAIDSTKSLLEMVEADDYETKEELENTLRNVQEMHQRTKTDQDRLEAQYKEFRNGGSGLRKKKRYVQDSMNLAMDDGLRSTDSPSPEPDMKQLFSNSVKAEPPQFEDTVIANGMVWFDANKLKIKKKLTVTHVGTRMAPPLPMRGMIHSAGRRAIMLGFTAAIGSMVAFNAFYVMPRHEKYETFFKNYDPYTRMKEICAEGTGYMHTCPKDLAAMYKEKGKEIAPLRTTTMDLLRFPYRNALNAAVAASRDPDESSKPLETLIRSGRCGLPIYERDALRFFQNRTLQFKSGHPQPTSSSESHDVTADVELSGDSLMTYSPKDSAYDVEESASINVRKDTEQKFCSLVEDCDMASNPSDEIPPSISKIPEASCSGQWETEPSPSTRTNDGTLGYQWTDPMREALIISISQREDLWSKSSIAASNSWLKEKLWREVAQEMFDQFGISFLVSDMKRVWTNLRRTHRRIRAMKKSYPLKARRWQFYHTMGFLNQTVDETAASDNGDAENLSSPDGQEAFLSRPTETRLSAQDQGESVEAHPAGARARDLEQTCEDDVERRRSGGGHRELIQVSVPEIDRLIDTKQGIMDGPSEKSFLYRIDVEDIGGDNLLSELTKVYDKMDAAREQVQEFLHSNIATPCISDAYSEHKRETVRNATAVPEGEDTNRRIDANLVEQFDKDHLKKSCDEALSPSETALLDRLAVDDICSELEETTRESIFDVSIKLRKVYHQAALSLFIKESMKSGQLQVLLDAYDDFVYYRRPLPHGDALLLKVVDMCNSDSRKLFTVFFAVIEKYASMLILRCPEPRKSAPRDESEVRSVHEFVEERKKKQKFDVEYLTQVERRRLTKARIALARKTEKCKENVESMMSVLEMLEPSNHEAKYVLKTLKAAEDAYEKAFKEQQQLEKEYEELQSRSHVPRACKKFKHGKIRGDSFAKALQLSAALAQAALRSGSVDLLDNTL</sequence>
<dbReference type="SMART" id="SM00595">
    <property type="entry name" value="MADF"/>
    <property type="match status" value="2"/>
</dbReference>
<dbReference type="Pfam" id="PF02937">
    <property type="entry name" value="COX6C"/>
    <property type="match status" value="1"/>
</dbReference>
<keyword evidence="7" id="KW-0175">Coiled coil</keyword>
<gene>
    <name evidence="10" type="ORF">GCK32_000268</name>
</gene>
<feature type="region of interest" description="Disordered" evidence="8">
    <location>
        <begin position="413"/>
        <end position="442"/>
    </location>
</feature>
<name>A0AAN8IVQ0_TRICO</name>
<feature type="compositionally biased region" description="Low complexity" evidence="8">
    <location>
        <begin position="155"/>
        <end position="177"/>
    </location>
</feature>
<evidence type="ECO:0000256" key="1">
    <source>
        <dbReference type="ARBA" id="ARBA00004273"/>
    </source>
</evidence>
<dbReference type="InterPro" id="IPR039353">
    <property type="entry name" value="TF_Adf1"/>
</dbReference>
<dbReference type="InterPro" id="IPR034884">
    <property type="entry name" value="Cytochrome_c_oxidase_VIc/VIIs"/>
</dbReference>
<feature type="region of interest" description="Disordered" evidence="8">
    <location>
        <begin position="968"/>
        <end position="1033"/>
    </location>
</feature>
<evidence type="ECO:0000256" key="3">
    <source>
        <dbReference type="ARBA" id="ARBA00022792"/>
    </source>
</evidence>
<keyword evidence="6" id="KW-0472">Membrane</keyword>
<dbReference type="Pfam" id="PF10545">
    <property type="entry name" value="MADF_DNA_bdg"/>
    <property type="match status" value="2"/>
</dbReference>
<dbReference type="EMBL" id="WIXE01023458">
    <property type="protein sequence ID" value="KAK5966484.1"/>
    <property type="molecule type" value="Genomic_DNA"/>
</dbReference>
<evidence type="ECO:0000256" key="5">
    <source>
        <dbReference type="ARBA" id="ARBA00023128"/>
    </source>
</evidence>
<evidence type="ECO:0000313" key="10">
    <source>
        <dbReference type="EMBL" id="KAK5966484.1"/>
    </source>
</evidence>
<feature type="compositionally biased region" description="Basic and acidic residues" evidence="8">
    <location>
        <begin position="1024"/>
        <end position="1033"/>
    </location>
</feature>
<dbReference type="PANTHER" id="PTHR12243">
    <property type="entry name" value="MADF DOMAIN TRANSCRIPTION FACTOR"/>
    <property type="match status" value="1"/>
</dbReference>
<keyword evidence="11" id="KW-1185">Reference proteome</keyword>
<comment type="subcellular location">
    <subcellularLocation>
        <location evidence="1">Mitochondrion inner membrane</location>
    </subcellularLocation>
</comment>
<protein>
    <recommendedName>
        <fullName evidence="9">MADF domain-containing protein</fullName>
    </recommendedName>
</protein>
<accession>A0AAN8IVQ0</accession>
<evidence type="ECO:0000256" key="8">
    <source>
        <dbReference type="SAM" id="MobiDB-lite"/>
    </source>
</evidence>
<dbReference type="PANTHER" id="PTHR12243:SF67">
    <property type="entry name" value="COREPRESSOR OF PANGOLIN, ISOFORM A-RELATED"/>
    <property type="match status" value="1"/>
</dbReference>
<dbReference type="Proteomes" id="UP001331761">
    <property type="component" value="Unassembled WGS sequence"/>
</dbReference>
<evidence type="ECO:0000256" key="7">
    <source>
        <dbReference type="SAM" id="Coils"/>
    </source>
</evidence>
<evidence type="ECO:0000256" key="4">
    <source>
        <dbReference type="ARBA" id="ARBA00022989"/>
    </source>
</evidence>
<comment type="caution">
    <text evidence="10">The sequence shown here is derived from an EMBL/GenBank/DDBJ whole genome shotgun (WGS) entry which is preliminary data.</text>
</comment>
<feature type="compositionally biased region" description="Polar residues" evidence="8">
    <location>
        <begin position="843"/>
        <end position="860"/>
    </location>
</feature>
<dbReference type="InterPro" id="IPR006578">
    <property type="entry name" value="MADF-dom"/>
</dbReference>
<dbReference type="GO" id="GO:0005667">
    <property type="term" value="C:transcription regulator complex"/>
    <property type="evidence" value="ECO:0007669"/>
    <property type="project" value="TreeGrafter"/>
</dbReference>
<dbReference type="GO" id="GO:0006357">
    <property type="term" value="P:regulation of transcription by RNA polymerase II"/>
    <property type="evidence" value="ECO:0007669"/>
    <property type="project" value="TreeGrafter"/>
</dbReference>
<feature type="domain" description="MADF" evidence="9">
    <location>
        <begin position="873"/>
        <end position="964"/>
    </location>
</feature>
<keyword evidence="2" id="KW-0812">Transmembrane</keyword>
<organism evidence="10 11">
    <name type="scientific">Trichostrongylus colubriformis</name>
    <name type="common">Black scour worm</name>
    <dbReference type="NCBI Taxonomy" id="6319"/>
    <lineage>
        <taxon>Eukaryota</taxon>
        <taxon>Metazoa</taxon>
        <taxon>Ecdysozoa</taxon>
        <taxon>Nematoda</taxon>
        <taxon>Chromadorea</taxon>
        <taxon>Rhabditida</taxon>
        <taxon>Rhabditina</taxon>
        <taxon>Rhabditomorpha</taxon>
        <taxon>Strongyloidea</taxon>
        <taxon>Trichostrongylidae</taxon>
        <taxon>Trichostrongylus</taxon>
    </lineage>
</organism>
<dbReference type="GO" id="GO:0005634">
    <property type="term" value="C:nucleus"/>
    <property type="evidence" value="ECO:0007669"/>
    <property type="project" value="TreeGrafter"/>
</dbReference>
<dbReference type="Gene3D" id="4.10.93.10">
    <property type="entry name" value="Mitochondrial cytochrome c oxidase subunit VIc/VIIs"/>
    <property type="match status" value="1"/>
</dbReference>
<evidence type="ECO:0000256" key="2">
    <source>
        <dbReference type="ARBA" id="ARBA00022692"/>
    </source>
</evidence>